<reference evidence="1 2" key="1">
    <citation type="submission" date="2019-10" db="EMBL/GenBank/DDBJ databases">
        <title>Unraveling microbial dark matter from salterns through culturing: the case of the genus Halosegnis.</title>
        <authorList>
            <person name="Duran-Viseras A."/>
            <person name="Andrei A.-S."/>
            <person name="Vera-Gargallo B."/>
            <person name="Ghai R."/>
            <person name="Sanchez-Porro C."/>
            <person name="Ventosa A."/>
        </authorList>
    </citation>
    <scope>NUCLEOTIDE SEQUENCE [LARGE SCALE GENOMIC DNA]</scope>
    <source>
        <strain evidence="1 2">F19-13</strain>
    </source>
</reference>
<dbReference type="SUPFAM" id="SSF55608">
    <property type="entry name" value="Homing endonucleases"/>
    <property type="match status" value="1"/>
</dbReference>
<dbReference type="EMBL" id="QMDY01000003">
    <property type="protein sequence ID" value="KAB7518806.1"/>
    <property type="molecule type" value="Genomic_DNA"/>
</dbReference>
<accession>A0A5N5UJD2</accession>
<proteinExistence type="predicted"/>
<dbReference type="Proteomes" id="UP000326207">
    <property type="component" value="Unassembled WGS sequence"/>
</dbReference>
<evidence type="ECO:0000313" key="1">
    <source>
        <dbReference type="EMBL" id="KAB7518806.1"/>
    </source>
</evidence>
<dbReference type="RefSeq" id="WP_152156186.1">
    <property type="nucleotide sequence ID" value="NZ_QMDY01000003.1"/>
</dbReference>
<sequence length="219" mass="24810">MTEWPIDTREKRCPACDQGPYRSLGQHWARSADCSPPTLDDRRDEFVRGLLLGDASLEGRSTPLLAITSMREQHARWIHDELGWLSRGVEQMEGGAYRVRTVVHPRFGRYLTWSGGDGVPTTGWELTPRAARPWYACDGGFSFTSAGATGQVTFPAATDARQRALERLLGRAGFRALRWDRRVALPRSVTQRWLDWLGEPTPGSEHKWATSKDEYEPLR</sequence>
<evidence type="ECO:0000313" key="2">
    <source>
        <dbReference type="Proteomes" id="UP000326207"/>
    </source>
</evidence>
<gene>
    <name evidence="1" type="ORF">DP108_06465</name>
</gene>
<protein>
    <submittedName>
        <fullName evidence="1">Uncharacterized protein</fullName>
    </submittedName>
</protein>
<comment type="caution">
    <text evidence="1">The sequence shown here is derived from an EMBL/GenBank/DDBJ whole genome shotgun (WGS) entry which is preliminary data.</text>
</comment>
<dbReference type="AlphaFoldDB" id="A0A5N5UJD2"/>
<organism evidence="1 2">
    <name type="scientific">Halosegnis rubeus</name>
    <dbReference type="NCBI Taxonomy" id="2212850"/>
    <lineage>
        <taxon>Archaea</taxon>
        <taxon>Methanobacteriati</taxon>
        <taxon>Methanobacteriota</taxon>
        <taxon>Stenosarchaea group</taxon>
        <taxon>Halobacteria</taxon>
        <taxon>Halobacteriales</taxon>
        <taxon>Natronomonadaceae</taxon>
        <taxon>Halosegnis</taxon>
    </lineage>
</organism>
<name>A0A5N5UJD2_9EURY</name>
<dbReference type="InterPro" id="IPR027434">
    <property type="entry name" value="Homing_endonucl"/>
</dbReference>